<keyword evidence="7 19" id="KW-0812">Transmembrane</keyword>
<dbReference type="Gene3D" id="1.20.120.720">
    <property type="entry name" value="Myosin VI head, motor domain, U50 subdomain"/>
    <property type="match status" value="1"/>
</dbReference>
<evidence type="ECO:0000256" key="14">
    <source>
        <dbReference type="ARBA" id="ARBA00023180"/>
    </source>
</evidence>
<feature type="domain" description="DEK-C" evidence="22">
    <location>
        <begin position="1971"/>
        <end position="2028"/>
    </location>
</feature>
<evidence type="ECO:0000259" key="22">
    <source>
        <dbReference type="PROSITE" id="PS51998"/>
    </source>
</evidence>
<dbReference type="GO" id="GO:0003774">
    <property type="term" value="F:cytoskeletal motor activity"/>
    <property type="evidence" value="ECO:0007669"/>
    <property type="project" value="UniProtKB-UniRule"/>
</dbReference>
<dbReference type="GO" id="GO:0031505">
    <property type="term" value="P:fungal-type cell wall organization"/>
    <property type="evidence" value="ECO:0007669"/>
    <property type="project" value="TreeGrafter"/>
</dbReference>
<dbReference type="SUPFAM" id="SSF55856">
    <property type="entry name" value="Cytochrome b5-like heme/steroid binding domain"/>
    <property type="match status" value="1"/>
</dbReference>
<dbReference type="InterPro" id="IPR036400">
    <property type="entry name" value="Cyt_B5-like_heme/steroid_sf"/>
</dbReference>
<reference evidence="24" key="1">
    <citation type="submission" date="2016-04" db="EMBL/GenBank/DDBJ databases">
        <authorList>
            <person name="Nguyen H.D."/>
            <person name="Kesanakurti P."/>
            <person name="Cullis J."/>
            <person name="Levesque C.A."/>
            <person name="Hambleton S."/>
        </authorList>
    </citation>
    <scope>NUCLEOTIDE SEQUENCE</scope>
    <source>
        <strain evidence="24">DAOMC 238032</strain>
    </source>
</reference>
<dbReference type="GO" id="GO:0006031">
    <property type="term" value="P:chitin biosynthetic process"/>
    <property type="evidence" value="ECO:0007669"/>
    <property type="project" value="TreeGrafter"/>
</dbReference>
<dbReference type="InterPro" id="IPR036961">
    <property type="entry name" value="Kinesin_motor_dom_sf"/>
</dbReference>
<dbReference type="GO" id="GO:0030428">
    <property type="term" value="C:cell septum"/>
    <property type="evidence" value="ECO:0007669"/>
    <property type="project" value="TreeGrafter"/>
</dbReference>
<dbReference type="GO" id="GO:0003779">
    <property type="term" value="F:actin binding"/>
    <property type="evidence" value="ECO:0007669"/>
    <property type="project" value="UniProtKB-KW"/>
</dbReference>
<dbReference type="PROSITE" id="PS51998">
    <property type="entry name" value="DEK_C"/>
    <property type="match status" value="1"/>
</dbReference>
<keyword evidence="16" id="KW-0968">Cytoplasmic vesicle</keyword>
<feature type="transmembrane region" description="Helical" evidence="19">
    <location>
        <begin position="989"/>
        <end position="1011"/>
    </location>
</feature>
<keyword evidence="9 17" id="KW-0067">ATP-binding</keyword>
<keyword evidence="6" id="KW-0808">Transferase</keyword>
<feature type="transmembrane region" description="Helical" evidence="19">
    <location>
        <begin position="1639"/>
        <end position="1662"/>
    </location>
</feature>
<evidence type="ECO:0000313" key="26">
    <source>
        <dbReference type="Proteomes" id="UP000836402"/>
    </source>
</evidence>
<dbReference type="SMART" id="SM01117">
    <property type="entry name" value="Cyt-b5"/>
    <property type="match status" value="2"/>
</dbReference>
<evidence type="ECO:0000259" key="20">
    <source>
        <dbReference type="PROSITE" id="PS50255"/>
    </source>
</evidence>
<dbReference type="SMART" id="SM00242">
    <property type="entry name" value="MYSc"/>
    <property type="match status" value="1"/>
</dbReference>
<feature type="transmembrane region" description="Helical" evidence="19">
    <location>
        <begin position="1250"/>
        <end position="1271"/>
    </location>
</feature>
<evidence type="ECO:0000256" key="16">
    <source>
        <dbReference type="ARBA" id="ARBA00023329"/>
    </source>
</evidence>
<dbReference type="InterPro" id="IPR014876">
    <property type="entry name" value="DEK_C"/>
</dbReference>
<feature type="compositionally biased region" description="Polar residues" evidence="18">
    <location>
        <begin position="1"/>
        <end position="11"/>
    </location>
</feature>
<dbReference type="InterPro" id="IPR001609">
    <property type="entry name" value="Myosin_head_motor_dom-like"/>
</dbReference>
<keyword evidence="15 17" id="KW-0009">Actin-binding</keyword>
<dbReference type="Pfam" id="PF03142">
    <property type="entry name" value="Chitin_synth_2"/>
    <property type="match status" value="1"/>
</dbReference>
<sequence length="2032" mass="222853">MAAPSQQQQPRRTAGGGGGGGGGAGAGAGPDADLVNLVSANANTTVYPSDDVLLATLQQRFRADAHYTNLSSSQLIVLNPFRTLANLNDASAEDYRKRAFAEPNWEAEYKTSPTEAVAPHPYDLAARIYHATLRSQQSQAIVYSGSTESGKSFTSKLVTAQLLRLASSHGKREQRLAEQIRALDTLLASFGCAKTKMNANASRYSRYLELHLNIAGRLEAAKVLTFGLDKQRLAILAPEERTFHVFYQLLAGATQQERDQYHLDDVTSYALLAQSGCYRLPGGPTSDDSIAMDDLRAAMKILGFKAKHTASIFSLLSAILLLGNIEFADPGARSDIDSEAAHVANRATLEDAADLLGVDPDTLEQALTSRTRFVRKELVCTYLTADAAVRQRDNLVRDLYATLFAFIVETANHKIAPATDDAFPLHIVQLDLPGYQSRSGSSLGPGVSAAMAATPQGSNTYEEFSANVQAELLQNWVVRRAFDDTLEPSASLVADGISMPEIVTGENTACVELLRGGVLGSSATDRKPAGLLGTLDRAMHRVRTGKLAEDKDELLLMELDEFSVHGSYIPSSSASASSQKSFGINHYQGSCTYAVDGFIEHELDLFDSSFVQMLRRTSNAFIAKLFAGPSLATESHPLDENTVVTAQVSARPLRLPTPLRVDAGPFDSLLDPSKVYPVSRQLNATLSELLGVVAQAGHIWTVTCLRPNDITQPNSFDSRRVKAQIRGLLLPDLVARKRIEYFAGMPFDEFCLRYSNSVIPAAVAAGVTESKDKIQAFAIGNSLRDGADYVLGREKVWLAYGPWRRLEDRLRVMEPSDVREPGSSSETMDEKMSSYPPGLNSRQSSFMMGGGGGGGLEADLGTTKGAFGESTEELLLRPKASMSSDPFRSQTNLPGGGVGTTADKGVPGWGADTDRRAYGDVDPVTLEKDLGLGDKGIDAVEEVQTTATRRWWVRLTWLLTWWIPNFALSKIGGMKRPDVRMAWREKVTICMLIFFLCALVLFYILVFGKLLCPNQNKAWNSAQLSSHSGPDDFYVAVYGKVYDLTNFYKQQHSDAAIKVSSDLMFEVAGQDLSRYFPIPLTTGCPGLVTTDFPLTLNDNLTATVPQVLHVSGSGSTYLQSALKDAEWYPNRFLPKINKYYKGFYVTSKKDVLSDGSWRNWAIVGQNVYDLTNYINTVSLNNNASAVSFLPDSVSQLFTSQAGLDISSDFQSAMAALDTGVQRQVQTCLDNVFYAGRWDFRETARCQVQNYLLLSFSIMICITLAAKFIAALQLTSKRNPEQQDKFVICQVPCYTEGEDELRKTIDSLAGMDYDDKRKLLFIMCDGMIVGSGNDLPTPRIVLDILGVDPKLDPEPLMFKSIAEGSKQLNYGKCYSGLYEFEGHVVPYIVVVKCGRPSERQKPGNRGKRDTQVLLMRYLNRVHFDSPMAPLELEIYHQMKNVIGVDPAFYEYILMVDADTRVDPDSLTRLVAVAADDSRVIAVCGETRLDNEDKSWTTMIQVYEYYISHHLAKAFESLFGSVTCLPGCFSMYRIRSADKGRPLFISNRIIDDYSENRVDTLHKKNLLSLGEDRYLTTLILKNFPSFRTKFTPDAHARTAAPDRWGVLLSQRRRWINSTIHNLAELLLMPELCGFCLFSMRFVVFLDLLSTIILPATVIYLVYLIVSVATGTGQFPLISIIMIAATYGLQVIIFLLKRQWQYIGWMIFYLLGFPIFSFFLPLYSFWHMDDFSWGNTRIVVGEAGNKKIVAGTDDGEPFFEEMIPMKKFSEYQRDVWKQPPGTAATSMRSGKTGHSLSPFGNQAAAMRAGGSSYAGSAAGSEYGGGDYYRDTNVLNAQHSRQGSGTYSTVGRSGMGANSAMSMGGMPPMMMGPATPSFYGGPQMAQSMYGVPSMYGMPMMGGGSNFFVPSPGSAVGSDSPFAGGATRDSTMPLGPQLTGAGLTAVDLRPQSTASNLNMFNTSQGLAQLPMNSSASPSDDDLRQAVRRFLSLQPNLNNVTKRSTREAVIASFPNASLTDRKAFINHAIDETLSGASK</sequence>
<dbReference type="SUPFAM" id="SSF52540">
    <property type="entry name" value="P-loop containing nucleoside triphosphate hydrolases"/>
    <property type="match status" value="1"/>
</dbReference>
<evidence type="ECO:0000256" key="4">
    <source>
        <dbReference type="ARBA" id="ARBA00022475"/>
    </source>
</evidence>
<dbReference type="PROSITE" id="PS50255">
    <property type="entry name" value="CYTOCHROME_B5_2"/>
    <property type="match status" value="1"/>
</dbReference>
<evidence type="ECO:0000313" key="25">
    <source>
        <dbReference type="Proteomes" id="UP000077671"/>
    </source>
</evidence>
<dbReference type="Gene3D" id="3.90.550.10">
    <property type="entry name" value="Spore Coat Polysaccharide Biosynthesis Protein SpsA, Chain A"/>
    <property type="match status" value="1"/>
</dbReference>
<feature type="compositionally biased region" description="Polar residues" evidence="18">
    <location>
        <begin position="881"/>
        <end position="893"/>
    </location>
</feature>
<evidence type="ECO:0000256" key="11">
    <source>
        <dbReference type="ARBA" id="ARBA00023123"/>
    </source>
</evidence>
<feature type="region of interest" description="Disordered" evidence="18">
    <location>
        <begin position="815"/>
        <end position="860"/>
    </location>
</feature>
<evidence type="ECO:0000256" key="2">
    <source>
        <dbReference type="ARBA" id="ARBA00004651"/>
    </source>
</evidence>
<feature type="compositionally biased region" description="Gly residues" evidence="18">
    <location>
        <begin position="14"/>
        <end position="27"/>
    </location>
</feature>
<dbReference type="Gene3D" id="1.20.58.530">
    <property type="match status" value="1"/>
</dbReference>
<proteinExistence type="inferred from homology"/>
<dbReference type="Pfam" id="PF00063">
    <property type="entry name" value="Myosin_head"/>
    <property type="match status" value="1"/>
</dbReference>
<dbReference type="Gene3D" id="3.40.850.10">
    <property type="entry name" value="Kinesin motor domain"/>
    <property type="match status" value="1"/>
</dbReference>
<evidence type="ECO:0000256" key="19">
    <source>
        <dbReference type="SAM" id="Phobius"/>
    </source>
</evidence>
<dbReference type="Gene3D" id="3.10.120.10">
    <property type="entry name" value="Cytochrome b5-like heme/steroid binding domain"/>
    <property type="match status" value="1"/>
</dbReference>
<feature type="transmembrane region" description="Helical" evidence="19">
    <location>
        <begin position="1700"/>
        <end position="1723"/>
    </location>
</feature>
<dbReference type="Proteomes" id="UP000077671">
    <property type="component" value="Unassembled WGS sequence"/>
</dbReference>
<feature type="region of interest" description="Disordered" evidence="18">
    <location>
        <begin position="1"/>
        <end position="27"/>
    </location>
</feature>
<accession>A0A177UI71</accession>
<comment type="subcellular location">
    <subcellularLocation>
        <location evidence="2">Cell membrane</location>
        <topology evidence="2">Multi-pass membrane protein</topology>
    </subcellularLocation>
    <subcellularLocation>
        <location evidence="1">Cytoplasmic vesicle membrane</location>
        <topology evidence="1">Multi-pass membrane protein</topology>
    </subcellularLocation>
</comment>
<evidence type="ECO:0000256" key="6">
    <source>
        <dbReference type="ARBA" id="ARBA00022679"/>
    </source>
</evidence>
<comment type="caution">
    <text evidence="24">The sequence shown here is derived from an EMBL/GenBank/DDBJ whole genome shotgun (WGS) entry which is preliminary data.</text>
</comment>
<dbReference type="PANTHER" id="PTHR22914:SF13">
    <property type="entry name" value="CHITIN SYNTHASE"/>
    <property type="match status" value="1"/>
</dbReference>
<evidence type="ECO:0000256" key="9">
    <source>
        <dbReference type="ARBA" id="ARBA00022840"/>
    </source>
</evidence>
<dbReference type="PROSITE" id="PS51456">
    <property type="entry name" value="MYOSIN_MOTOR"/>
    <property type="match status" value="1"/>
</dbReference>
<dbReference type="InterPro" id="IPR036037">
    <property type="entry name" value="MYSc_Myo17"/>
</dbReference>
<dbReference type="Gene3D" id="1.10.10.820">
    <property type="match status" value="1"/>
</dbReference>
<evidence type="ECO:0000259" key="21">
    <source>
        <dbReference type="PROSITE" id="PS51456"/>
    </source>
</evidence>
<keyword evidence="11 17" id="KW-0518">Myosin</keyword>
<dbReference type="SUPFAM" id="SSF53448">
    <property type="entry name" value="Nucleotide-diphospho-sugar transferases"/>
    <property type="match status" value="1"/>
</dbReference>
<evidence type="ECO:0000256" key="17">
    <source>
        <dbReference type="PROSITE-ProRule" id="PRU00782"/>
    </source>
</evidence>
<dbReference type="EMBL" id="CAJHJG010006961">
    <property type="protein sequence ID" value="CAD6961216.1"/>
    <property type="molecule type" value="Genomic_DNA"/>
</dbReference>
<keyword evidence="10 19" id="KW-1133">Transmembrane helix</keyword>
<dbReference type="InterPro" id="IPR029044">
    <property type="entry name" value="Nucleotide-diphossugar_trans"/>
</dbReference>
<dbReference type="InterPro" id="IPR001199">
    <property type="entry name" value="Cyt_B5-like_heme/steroid-bd"/>
</dbReference>
<gene>
    <name evidence="24" type="ORF">A4X03_0g3446</name>
    <name evidence="23" type="ORF">JKIAZH3_G4546</name>
</gene>
<dbReference type="Pfam" id="PF00173">
    <property type="entry name" value="Cyt-b5"/>
    <property type="match status" value="1"/>
</dbReference>
<dbReference type="GO" id="GO:0030659">
    <property type="term" value="C:cytoplasmic vesicle membrane"/>
    <property type="evidence" value="ECO:0007669"/>
    <property type="project" value="UniProtKB-SubCell"/>
</dbReference>
<dbReference type="GO" id="GO:0004100">
    <property type="term" value="F:chitin synthase activity"/>
    <property type="evidence" value="ECO:0007669"/>
    <property type="project" value="UniProtKB-EC"/>
</dbReference>
<keyword evidence="13 17" id="KW-0505">Motor protein</keyword>
<dbReference type="EMBL" id="LWDD02000397">
    <property type="protein sequence ID" value="KAE8261218.1"/>
    <property type="molecule type" value="Genomic_DNA"/>
</dbReference>
<dbReference type="Gene3D" id="1.10.10.60">
    <property type="entry name" value="Homeodomain-like"/>
    <property type="match status" value="1"/>
</dbReference>
<feature type="domain" description="Cytochrome b5 heme-binding" evidence="20">
    <location>
        <begin position="1016"/>
        <end position="1076"/>
    </location>
</feature>
<evidence type="ECO:0000313" key="24">
    <source>
        <dbReference type="EMBL" id="KAE8261218.1"/>
    </source>
</evidence>
<dbReference type="CDD" id="cd14879">
    <property type="entry name" value="MYSc_Myo17"/>
    <property type="match status" value="1"/>
</dbReference>
<evidence type="ECO:0000256" key="7">
    <source>
        <dbReference type="ARBA" id="ARBA00022692"/>
    </source>
</evidence>
<evidence type="ECO:0000256" key="5">
    <source>
        <dbReference type="ARBA" id="ARBA00022676"/>
    </source>
</evidence>
<dbReference type="PRINTS" id="PR00193">
    <property type="entry name" value="MYOSINHEAVY"/>
</dbReference>
<dbReference type="GO" id="GO:0005524">
    <property type="term" value="F:ATP binding"/>
    <property type="evidence" value="ECO:0007669"/>
    <property type="project" value="UniProtKB-UniRule"/>
</dbReference>
<name>A0A177UI71_9BASI</name>
<reference evidence="24" key="2">
    <citation type="journal article" date="2019" name="IMA Fungus">
        <title>Genome sequencing and comparison of five Tilletia species to identify candidate genes for the detection of regulated species infecting wheat.</title>
        <authorList>
            <person name="Nguyen H.D.T."/>
            <person name="Sultana T."/>
            <person name="Kesanakurti P."/>
            <person name="Hambleton S."/>
        </authorList>
    </citation>
    <scope>NUCLEOTIDE SEQUENCE</scope>
    <source>
        <strain evidence="24">DAOMC 238032</strain>
    </source>
</reference>
<dbReference type="GO" id="GO:0016459">
    <property type="term" value="C:myosin complex"/>
    <property type="evidence" value="ECO:0007669"/>
    <property type="project" value="UniProtKB-KW"/>
</dbReference>
<dbReference type="EC" id="2.4.1.16" evidence="3"/>
<dbReference type="InterPro" id="IPR004835">
    <property type="entry name" value="Chitin_synth"/>
</dbReference>
<comment type="similarity">
    <text evidence="17">Belongs to the TRAFAC class myosin-kinesin ATPase superfamily. Myosin family.</text>
</comment>
<evidence type="ECO:0000256" key="13">
    <source>
        <dbReference type="ARBA" id="ARBA00023175"/>
    </source>
</evidence>
<feature type="domain" description="Myosin motor" evidence="21">
    <location>
        <begin position="37"/>
        <end position="811"/>
    </location>
</feature>
<dbReference type="GO" id="GO:0005886">
    <property type="term" value="C:plasma membrane"/>
    <property type="evidence" value="ECO:0007669"/>
    <property type="project" value="UniProtKB-SubCell"/>
</dbReference>
<feature type="binding site" evidence="17">
    <location>
        <begin position="145"/>
        <end position="152"/>
    </location>
    <ligand>
        <name>ATP</name>
        <dbReference type="ChEBI" id="CHEBI:30616"/>
    </ligand>
</feature>
<dbReference type="InterPro" id="IPR027417">
    <property type="entry name" value="P-loop_NTPase"/>
</dbReference>
<keyword evidence="8 17" id="KW-0547">Nucleotide-binding</keyword>
<dbReference type="Pfam" id="PF08766">
    <property type="entry name" value="DEK_C"/>
    <property type="match status" value="1"/>
</dbReference>
<dbReference type="Proteomes" id="UP000836402">
    <property type="component" value="Unassembled WGS sequence"/>
</dbReference>
<organism evidence="24 25">
    <name type="scientific">Tilletia caries</name>
    <name type="common">wheat bunt fungus</name>
    <dbReference type="NCBI Taxonomy" id="13290"/>
    <lineage>
        <taxon>Eukaryota</taxon>
        <taxon>Fungi</taxon>
        <taxon>Dikarya</taxon>
        <taxon>Basidiomycota</taxon>
        <taxon>Ustilaginomycotina</taxon>
        <taxon>Exobasidiomycetes</taxon>
        <taxon>Tilletiales</taxon>
        <taxon>Tilletiaceae</taxon>
        <taxon>Tilletia</taxon>
    </lineage>
</organism>
<evidence type="ECO:0000256" key="10">
    <source>
        <dbReference type="ARBA" id="ARBA00022989"/>
    </source>
</evidence>
<evidence type="ECO:0000256" key="8">
    <source>
        <dbReference type="ARBA" id="ARBA00022741"/>
    </source>
</evidence>
<feature type="transmembrane region" description="Helical" evidence="19">
    <location>
        <begin position="1674"/>
        <end position="1693"/>
    </location>
</feature>
<feature type="region of interest" description="Disordered" evidence="18">
    <location>
        <begin position="878"/>
        <end position="916"/>
    </location>
</feature>
<evidence type="ECO:0000256" key="15">
    <source>
        <dbReference type="ARBA" id="ARBA00023203"/>
    </source>
</evidence>
<evidence type="ECO:0000256" key="1">
    <source>
        <dbReference type="ARBA" id="ARBA00004439"/>
    </source>
</evidence>
<keyword evidence="12 19" id="KW-0472">Membrane</keyword>
<evidence type="ECO:0000256" key="12">
    <source>
        <dbReference type="ARBA" id="ARBA00023136"/>
    </source>
</evidence>
<evidence type="ECO:0000313" key="23">
    <source>
        <dbReference type="EMBL" id="CAD6961216.1"/>
    </source>
</evidence>
<keyword evidence="5" id="KW-0328">Glycosyltransferase</keyword>
<keyword evidence="26" id="KW-1185">Reference proteome</keyword>
<comment type="caution">
    <text evidence="17">Lacks conserved residue(s) required for the propagation of feature annotation.</text>
</comment>
<evidence type="ECO:0000256" key="18">
    <source>
        <dbReference type="SAM" id="MobiDB-lite"/>
    </source>
</evidence>
<dbReference type="CDD" id="cd04190">
    <property type="entry name" value="Chitin_synth_C"/>
    <property type="match status" value="1"/>
</dbReference>
<reference evidence="23" key="3">
    <citation type="submission" date="2020-10" db="EMBL/GenBank/DDBJ databases">
        <authorList>
            <person name="Sedaghatjoo S."/>
        </authorList>
    </citation>
    <scope>NUCLEOTIDE SEQUENCE</scope>
    <source>
        <strain evidence="23">AZH3</strain>
    </source>
</reference>
<dbReference type="SUPFAM" id="SSF109715">
    <property type="entry name" value="DEK C-terminal domain"/>
    <property type="match status" value="1"/>
</dbReference>
<dbReference type="PANTHER" id="PTHR22914">
    <property type="entry name" value="CHITIN SYNTHASE"/>
    <property type="match status" value="1"/>
</dbReference>
<keyword evidence="14" id="KW-0325">Glycoprotein</keyword>
<keyword evidence="4" id="KW-1003">Cell membrane</keyword>
<protein>
    <recommendedName>
        <fullName evidence="3">chitin synthase</fullName>
        <ecNumber evidence="3">2.4.1.16</ecNumber>
    </recommendedName>
</protein>
<evidence type="ECO:0000256" key="3">
    <source>
        <dbReference type="ARBA" id="ARBA00012543"/>
    </source>
</evidence>